<dbReference type="RefSeq" id="WP_183335301.1">
    <property type="nucleotide sequence ID" value="NZ_BMHX01000005.1"/>
</dbReference>
<keyword evidence="6" id="KW-1185">Reference proteome</keyword>
<dbReference type="NCBIfam" id="TIGR00254">
    <property type="entry name" value="GGDEF"/>
    <property type="match status" value="1"/>
</dbReference>
<dbReference type="InterPro" id="IPR029787">
    <property type="entry name" value="Nucleotide_cyclase"/>
</dbReference>
<dbReference type="PROSITE" id="PS50887">
    <property type="entry name" value="GGDEF"/>
    <property type="match status" value="1"/>
</dbReference>
<dbReference type="PANTHER" id="PTHR45138">
    <property type="entry name" value="REGULATORY COMPONENTS OF SENSORY TRANSDUCTION SYSTEM"/>
    <property type="match status" value="1"/>
</dbReference>
<dbReference type="InterPro" id="IPR043128">
    <property type="entry name" value="Rev_trsase/Diguanyl_cyclase"/>
</dbReference>
<gene>
    <name evidence="5" type="ORF">HNQ73_002638</name>
</gene>
<reference evidence="5 6" key="1">
    <citation type="submission" date="2020-08" db="EMBL/GenBank/DDBJ databases">
        <title>Genomic Encyclopedia of Type Strains, Phase IV (KMG-IV): sequencing the most valuable type-strain genomes for metagenomic binning, comparative biology and taxonomic classification.</title>
        <authorList>
            <person name="Goeker M."/>
        </authorList>
    </citation>
    <scope>NUCLEOTIDE SEQUENCE [LARGE SCALE GENOMIC DNA]</scope>
    <source>
        <strain evidence="5 6">DSM 101465</strain>
    </source>
</reference>
<keyword evidence="3" id="KW-1133">Transmembrane helix</keyword>
<dbReference type="InterPro" id="IPR000160">
    <property type="entry name" value="GGDEF_dom"/>
</dbReference>
<comment type="catalytic activity">
    <reaction evidence="2">
        <text>2 GTP = 3',3'-c-di-GMP + 2 diphosphate</text>
        <dbReference type="Rhea" id="RHEA:24898"/>
        <dbReference type="ChEBI" id="CHEBI:33019"/>
        <dbReference type="ChEBI" id="CHEBI:37565"/>
        <dbReference type="ChEBI" id="CHEBI:58805"/>
        <dbReference type="EC" id="2.7.7.65"/>
    </reaction>
</comment>
<evidence type="ECO:0000259" key="4">
    <source>
        <dbReference type="PROSITE" id="PS50887"/>
    </source>
</evidence>
<dbReference type="Pfam" id="PF00990">
    <property type="entry name" value="GGDEF"/>
    <property type="match status" value="1"/>
</dbReference>
<keyword evidence="3" id="KW-0472">Membrane</keyword>
<dbReference type="InterPro" id="IPR050469">
    <property type="entry name" value="Diguanylate_Cyclase"/>
</dbReference>
<feature type="domain" description="GGDEF" evidence="4">
    <location>
        <begin position="270"/>
        <end position="403"/>
    </location>
</feature>
<evidence type="ECO:0000313" key="5">
    <source>
        <dbReference type="EMBL" id="MBB6169001.1"/>
    </source>
</evidence>
<protein>
    <recommendedName>
        <fullName evidence="1">diguanylate cyclase</fullName>
        <ecNumber evidence="1">2.7.7.65</ecNumber>
    </recommendedName>
</protein>
<feature type="transmembrane region" description="Helical" evidence="3">
    <location>
        <begin position="62"/>
        <end position="82"/>
    </location>
</feature>
<organism evidence="5 6">
    <name type="scientific">Chelatococcus composti</name>
    <dbReference type="NCBI Taxonomy" id="1743235"/>
    <lineage>
        <taxon>Bacteria</taxon>
        <taxon>Pseudomonadati</taxon>
        <taxon>Pseudomonadota</taxon>
        <taxon>Alphaproteobacteria</taxon>
        <taxon>Hyphomicrobiales</taxon>
        <taxon>Chelatococcaceae</taxon>
        <taxon>Chelatococcus</taxon>
    </lineage>
</organism>
<dbReference type="AlphaFoldDB" id="A0A841K973"/>
<dbReference type="Gene3D" id="3.30.70.270">
    <property type="match status" value="1"/>
</dbReference>
<dbReference type="SUPFAM" id="SSF55073">
    <property type="entry name" value="Nucleotide cyclase"/>
    <property type="match status" value="1"/>
</dbReference>
<dbReference type="GO" id="GO:0052621">
    <property type="term" value="F:diguanylate cyclase activity"/>
    <property type="evidence" value="ECO:0007669"/>
    <property type="project" value="UniProtKB-EC"/>
</dbReference>
<name>A0A841K973_9HYPH</name>
<feature type="transmembrane region" description="Helical" evidence="3">
    <location>
        <begin position="145"/>
        <end position="163"/>
    </location>
</feature>
<feature type="transmembrane region" description="Helical" evidence="3">
    <location>
        <begin position="175"/>
        <end position="196"/>
    </location>
</feature>
<dbReference type="PANTHER" id="PTHR45138:SF9">
    <property type="entry name" value="DIGUANYLATE CYCLASE DGCM-RELATED"/>
    <property type="match status" value="1"/>
</dbReference>
<comment type="caution">
    <text evidence="5">The sequence shown here is derived from an EMBL/GenBank/DDBJ whole genome shotgun (WGS) entry which is preliminary data.</text>
</comment>
<feature type="transmembrane region" description="Helical" evidence="3">
    <location>
        <begin position="88"/>
        <end position="109"/>
    </location>
</feature>
<proteinExistence type="predicted"/>
<dbReference type="Proteomes" id="UP000588017">
    <property type="component" value="Unassembled WGS sequence"/>
</dbReference>
<keyword evidence="3" id="KW-0812">Transmembrane</keyword>
<dbReference type="CDD" id="cd01949">
    <property type="entry name" value="GGDEF"/>
    <property type="match status" value="1"/>
</dbReference>
<sequence length="414" mass="43428">MRIRPAEVGAFGPAGAGGFISAKGAAVLDLVTGFVVFSAVVATVGGVLFHVWLRNRHHHGSLFWAAAFTVLATGGLLIGARGQIADVFSIHLGNALMLAGLVLLLCGIARVNDEPLRPAFLLPLAIWLAGMPAPQFADSVSFRMALYHTAALSAYTLIATSLWRHRHRSPAQRVLFCLSAASVAVSAVFIVSVVVWPPDDFLTYPLGPYVLVAGTVALMGTVVAGARLISEDADVSLVLLAETDDLTGVLNRRGLARRFAAQQGQRAGGALAGVLMFDLDHFKSINDIHGHAVGDAALVHFAAVARAHLRDEDIFGRLGGEEFCAILAVSSVNEAFAVAERIRSALNAAPFVTATCQIAPTVSTGVYVAPRDTVTLEALLTAADAALYRAKSRGRDCIVADAACQAEDLCMAIG</sequence>
<dbReference type="EMBL" id="JACHEH010000005">
    <property type="protein sequence ID" value="MBB6169001.1"/>
    <property type="molecule type" value="Genomic_DNA"/>
</dbReference>
<evidence type="ECO:0000313" key="6">
    <source>
        <dbReference type="Proteomes" id="UP000588017"/>
    </source>
</evidence>
<accession>A0A841K973</accession>
<feature type="transmembrane region" description="Helical" evidence="3">
    <location>
        <begin position="30"/>
        <end position="53"/>
    </location>
</feature>
<dbReference type="FunFam" id="3.30.70.270:FF:000001">
    <property type="entry name" value="Diguanylate cyclase domain protein"/>
    <property type="match status" value="1"/>
</dbReference>
<feature type="transmembrane region" description="Helical" evidence="3">
    <location>
        <begin position="116"/>
        <end position="133"/>
    </location>
</feature>
<evidence type="ECO:0000256" key="1">
    <source>
        <dbReference type="ARBA" id="ARBA00012528"/>
    </source>
</evidence>
<feature type="transmembrane region" description="Helical" evidence="3">
    <location>
        <begin position="208"/>
        <end position="229"/>
    </location>
</feature>
<evidence type="ECO:0000256" key="3">
    <source>
        <dbReference type="SAM" id="Phobius"/>
    </source>
</evidence>
<dbReference type="SMART" id="SM00267">
    <property type="entry name" value="GGDEF"/>
    <property type="match status" value="1"/>
</dbReference>
<dbReference type="EC" id="2.7.7.65" evidence="1"/>
<evidence type="ECO:0000256" key="2">
    <source>
        <dbReference type="ARBA" id="ARBA00034247"/>
    </source>
</evidence>